<proteinExistence type="predicted"/>
<organism evidence="1 2">
    <name type="scientific">Vitis vinifera</name>
    <name type="common">Grape</name>
    <dbReference type="NCBI Taxonomy" id="29760"/>
    <lineage>
        <taxon>Eukaryota</taxon>
        <taxon>Viridiplantae</taxon>
        <taxon>Streptophyta</taxon>
        <taxon>Embryophyta</taxon>
        <taxon>Tracheophyta</taxon>
        <taxon>Spermatophyta</taxon>
        <taxon>Magnoliopsida</taxon>
        <taxon>eudicotyledons</taxon>
        <taxon>Gunneridae</taxon>
        <taxon>Pentapetalae</taxon>
        <taxon>rosids</taxon>
        <taxon>Vitales</taxon>
        <taxon>Vitaceae</taxon>
        <taxon>Viteae</taxon>
        <taxon>Vitis</taxon>
    </lineage>
</organism>
<dbReference type="HOGENOM" id="CLU_2763050_0_0_1"/>
<reference evidence="2" key="1">
    <citation type="journal article" date="2007" name="Nature">
        <title>The grapevine genome sequence suggests ancestral hexaploidization in major angiosperm phyla.</title>
        <authorList>
            <consortium name="The French-Italian Public Consortium for Grapevine Genome Characterization."/>
            <person name="Jaillon O."/>
            <person name="Aury J.-M."/>
            <person name="Noel B."/>
            <person name="Policriti A."/>
            <person name="Clepet C."/>
            <person name="Casagrande A."/>
            <person name="Choisne N."/>
            <person name="Aubourg S."/>
            <person name="Vitulo N."/>
            <person name="Jubin C."/>
            <person name="Vezzi A."/>
            <person name="Legeai F."/>
            <person name="Hugueney P."/>
            <person name="Dasilva C."/>
            <person name="Horner D."/>
            <person name="Mica E."/>
            <person name="Jublot D."/>
            <person name="Poulain J."/>
            <person name="Bruyere C."/>
            <person name="Billault A."/>
            <person name="Segurens B."/>
            <person name="Gouyvenoux M."/>
            <person name="Ugarte E."/>
            <person name="Cattonaro F."/>
            <person name="Anthouard V."/>
            <person name="Vico V."/>
            <person name="Del Fabbro C."/>
            <person name="Alaux M."/>
            <person name="Di Gaspero G."/>
            <person name="Dumas V."/>
            <person name="Felice N."/>
            <person name="Paillard S."/>
            <person name="Juman I."/>
            <person name="Moroldo M."/>
            <person name="Scalabrin S."/>
            <person name="Canaguier A."/>
            <person name="Le Clainche I."/>
            <person name="Malacrida G."/>
            <person name="Durand E."/>
            <person name="Pesole G."/>
            <person name="Laucou V."/>
            <person name="Chatelet P."/>
            <person name="Merdinoglu D."/>
            <person name="Delledonne M."/>
            <person name="Pezzotti M."/>
            <person name="Lecharny A."/>
            <person name="Scarpelli C."/>
            <person name="Artiguenave F."/>
            <person name="Pe M.E."/>
            <person name="Valle G."/>
            <person name="Morgante M."/>
            <person name="Caboche M."/>
            <person name="Adam-Blondon A.-F."/>
            <person name="Weissenbach J."/>
            <person name="Quetier F."/>
            <person name="Wincker P."/>
        </authorList>
    </citation>
    <scope>NUCLEOTIDE SEQUENCE [LARGE SCALE GENOMIC DNA]</scope>
    <source>
        <strain evidence="2">cv. Pinot noir / PN40024</strain>
    </source>
</reference>
<dbReference type="InParanoid" id="D7SYF7"/>
<dbReference type="Proteomes" id="UP000009183">
    <property type="component" value="Chromosome 5"/>
</dbReference>
<evidence type="ECO:0000313" key="1">
    <source>
        <dbReference type="EMBL" id="CBI22826.3"/>
    </source>
</evidence>
<dbReference type="AlphaFoldDB" id="D7SYF7"/>
<dbReference type="EMBL" id="FN595246">
    <property type="protein sequence ID" value="CBI22826.3"/>
    <property type="molecule type" value="Genomic_DNA"/>
</dbReference>
<gene>
    <name evidence="1" type="ordered locus">VIT_05s0077g00210</name>
</gene>
<keyword evidence="2" id="KW-1185">Reference proteome</keyword>
<name>D7SYF7_VITVI</name>
<accession>D7SYF7</accession>
<evidence type="ECO:0000313" key="2">
    <source>
        <dbReference type="Proteomes" id="UP000009183"/>
    </source>
</evidence>
<protein>
    <submittedName>
        <fullName evidence="1">Uncharacterized protein</fullName>
    </submittedName>
</protein>
<sequence>MKCCDIEYRFSVESSQTLFYAREFFLLDSLYISWSFSFHLLCVKSESHRLAVWRRNVYPQKIYNFEEKKF</sequence>
<dbReference type="PaxDb" id="29760-VIT_05s0077g00210.t01"/>